<dbReference type="EMBL" id="LR590481">
    <property type="protein sequence ID" value="VTQ83943.1"/>
    <property type="molecule type" value="Genomic_DNA"/>
</dbReference>
<protein>
    <submittedName>
        <fullName evidence="1">Uncharacterized protein</fullName>
    </submittedName>
</protein>
<dbReference type="KEGG" id="hhw:NCTC503_00449"/>
<proteinExistence type="predicted"/>
<evidence type="ECO:0000313" key="2">
    <source>
        <dbReference type="Proteomes" id="UP000308489"/>
    </source>
</evidence>
<accession>A0A4U9R205</accession>
<dbReference type="AlphaFoldDB" id="A0A4U9R205"/>
<name>A0A4U9R205_HATHI</name>
<gene>
    <name evidence="1" type="ORF">NCTC503_00449</name>
</gene>
<organism evidence="1 2">
    <name type="scientific">Hathewaya histolytica</name>
    <name type="common">Clostridium histolyticum</name>
    <dbReference type="NCBI Taxonomy" id="1498"/>
    <lineage>
        <taxon>Bacteria</taxon>
        <taxon>Bacillati</taxon>
        <taxon>Bacillota</taxon>
        <taxon>Clostridia</taxon>
        <taxon>Eubacteriales</taxon>
        <taxon>Clostridiaceae</taxon>
        <taxon>Hathewaya</taxon>
    </lineage>
</organism>
<reference evidence="1 2" key="1">
    <citation type="submission" date="2019-05" db="EMBL/GenBank/DDBJ databases">
        <authorList>
            <consortium name="Pathogen Informatics"/>
        </authorList>
    </citation>
    <scope>NUCLEOTIDE SEQUENCE [LARGE SCALE GENOMIC DNA]</scope>
    <source>
        <strain evidence="1 2">NCTC503</strain>
    </source>
</reference>
<sequence length="31" mass="3659">MKDLIFYKYMQTLVDNKKVVVGCIEINNLIL</sequence>
<evidence type="ECO:0000313" key="1">
    <source>
        <dbReference type="EMBL" id="VTQ83943.1"/>
    </source>
</evidence>
<keyword evidence="2" id="KW-1185">Reference proteome</keyword>
<dbReference type="Proteomes" id="UP000308489">
    <property type="component" value="Chromosome 1"/>
</dbReference>